<keyword evidence="1" id="KW-0812">Transmembrane</keyword>
<reference evidence="3" key="1">
    <citation type="submission" date="2016-10" db="EMBL/GenBank/DDBJ databases">
        <authorList>
            <person name="Varghese N."/>
            <person name="Submissions S."/>
        </authorList>
    </citation>
    <scope>NUCLEOTIDE SEQUENCE [LARGE SCALE GENOMIC DNA]</scope>
    <source>
        <strain evidence="3">IBRC-M10078</strain>
    </source>
</reference>
<keyword evidence="1" id="KW-0472">Membrane</keyword>
<proteinExistence type="predicted"/>
<accession>A0A1H0TG56</accession>
<feature type="transmembrane region" description="Helical" evidence="1">
    <location>
        <begin position="26"/>
        <end position="46"/>
    </location>
</feature>
<keyword evidence="1" id="KW-1133">Transmembrane helix</keyword>
<dbReference type="AlphaFoldDB" id="A0A1H0TG56"/>
<dbReference type="EMBL" id="FNJU01000003">
    <property type="protein sequence ID" value="SDP53033.1"/>
    <property type="molecule type" value="Genomic_DNA"/>
</dbReference>
<keyword evidence="3" id="KW-1185">Reference proteome</keyword>
<dbReference type="Proteomes" id="UP000199159">
    <property type="component" value="Unassembled WGS sequence"/>
</dbReference>
<feature type="transmembrane region" description="Helical" evidence="1">
    <location>
        <begin position="52"/>
        <end position="78"/>
    </location>
</feature>
<gene>
    <name evidence="2" type="ORF">SAMN05216565_103505</name>
</gene>
<name>A0A1H0TG56_9BACI</name>
<protein>
    <submittedName>
        <fullName evidence="2">Uncharacterized protein</fullName>
    </submittedName>
</protein>
<evidence type="ECO:0000256" key="1">
    <source>
        <dbReference type="SAM" id="Phobius"/>
    </source>
</evidence>
<organism evidence="2 3">
    <name type="scientific">Litchfieldia salsa</name>
    <dbReference type="NCBI Taxonomy" id="930152"/>
    <lineage>
        <taxon>Bacteria</taxon>
        <taxon>Bacillati</taxon>
        <taxon>Bacillota</taxon>
        <taxon>Bacilli</taxon>
        <taxon>Bacillales</taxon>
        <taxon>Bacillaceae</taxon>
        <taxon>Litchfieldia</taxon>
    </lineage>
</organism>
<evidence type="ECO:0000313" key="3">
    <source>
        <dbReference type="Proteomes" id="UP000199159"/>
    </source>
</evidence>
<evidence type="ECO:0000313" key="2">
    <source>
        <dbReference type="EMBL" id="SDP53033.1"/>
    </source>
</evidence>
<sequence>MNFRNCDEETERTLLEAREVSSCQSIIYADLITISFILTMIIHSYIQKSHLIIFIGIITYLCFILLYKFITLIFDWLVKYE</sequence>